<dbReference type="AlphaFoldDB" id="A0A9D4XNH0"/>
<dbReference type="GO" id="GO:0008270">
    <property type="term" value="F:zinc ion binding"/>
    <property type="evidence" value="ECO:0007669"/>
    <property type="project" value="UniProtKB-KW"/>
</dbReference>
<reference evidence="18 19" key="1">
    <citation type="journal article" date="2022" name="Nat. Genet.">
        <title>Improved pea reference genome and pan-genome highlight genomic features and evolutionary characteristics.</title>
        <authorList>
            <person name="Yang T."/>
            <person name="Liu R."/>
            <person name="Luo Y."/>
            <person name="Hu S."/>
            <person name="Wang D."/>
            <person name="Wang C."/>
            <person name="Pandey M.K."/>
            <person name="Ge S."/>
            <person name="Xu Q."/>
            <person name="Li N."/>
            <person name="Li G."/>
            <person name="Huang Y."/>
            <person name="Saxena R.K."/>
            <person name="Ji Y."/>
            <person name="Li M."/>
            <person name="Yan X."/>
            <person name="He Y."/>
            <person name="Liu Y."/>
            <person name="Wang X."/>
            <person name="Xiang C."/>
            <person name="Varshney R.K."/>
            <person name="Ding H."/>
            <person name="Gao S."/>
            <person name="Zong X."/>
        </authorList>
    </citation>
    <scope>NUCLEOTIDE SEQUENCE [LARGE SCALE GENOMIC DNA]</scope>
    <source>
        <strain evidence="18 19">cv. Zhongwan 6</strain>
    </source>
</reference>
<dbReference type="SUPFAM" id="SSF57850">
    <property type="entry name" value="RING/U-box"/>
    <property type="match status" value="1"/>
</dbReference>
<gene>
    <name evidence="18" type="ORF">KIW84_030471</name>
</gene>
<keyword evidence="7" id="KW-0479">Metal-binding</keyword>
<feature type="region of interest" description="Disordered" evidence="15">
    <location>
        <begin position="258"/>
        <end position="292"/>
    </location>
</feature>
<feature type="transmembrane region" description="Helical" evidence="16">
    <location>
        <begin position="81"/>
        <end position="103"/>
    </location>
</feature>
<evidence type="ECO:0000256" key="16">
    <source>
        <dbReference type="SAM" id="Phobius"/>
    </source>
</evidence>
<comment type="subcellular location">
    <subcellularLocation>
        <location evidence="2">Membrane</location>
        <topology evidence="2">Single-pass membrane protein</topology>
    </subcellularLocation>
</comment>
<evidence type="ECO:0000256" key="8">
    <source>
        <dbReference type="ARBA" id="ARBA00022771"/>
    </source>
</evidence>
<dbReference type="CDD" id="cd16461">
    <property type="entry name" value="RING-H2_EL5-like"/>
    <property type="match status" value="1"/>
</dbReference>
<keyword evidence="6 16" id="KW-0812">Transmembrane</keyword>
<evidence type="ECO:0000256" key="14">
    <source>
        <dbReference type="PROSITE-ProRule" id="PRU00175"/>
    </source>
</evidence>
<dbReference type="Pfam" id="PF13639">
    <property type="entry name" value="zf-RING_2"/>
    <property type="match status" value="1"/>
</dbReference>
<dbReference type="GO" id="GO:0016020">
    <property type="term" value="C:membrane"/>
    <property type="evidence" value="ECO:0007669"/>
    <property type="project" value="UniProtKB-SubCell"/>
</dbReference>
<feature type="region of interest" description="Disordered" evidence="15">
    <location>
        <begin position="315"/>
        <end position="346"/>
    </location>
</feature>
<name>A0A9D4XNH0_PEA</name>
<sequence length="404" mass="45503">FPIQTQTHLKPLLFISFPSLTHSLFLHQRRRKHCKMKNYSRLFILFILPLILLLSATKAQAQARNQTNDFTDPNFNQFSPSFAIIIVILIAALFLMGFFSIYIRRCSDSPSTNAGLPVMHGRLGITTRGLDSSVIETFPILEYSEVKIHKIGKEVLECAVCLCEFEDTETLRLIPKCDHVFHTECIDEWLSLHTTCPVCRANLVPEPAESVHGVPESNNESQQQDIEAQNDAVEVPAEERNAEADPVLVPPEVISLEKTLNRNRTRGSQSNRARRFPKSHSTGHSLIQPGENTDRFTLKLPFAVRKQLMNRQLQRTSSLIMLPRESSSRHGYRTGEGSSKGKSSSWVDRSFKSDRWVFTRAPSFLARALSFRSPKPKVNNSDDEGTSSATAPIMPSSAVDSARR</sequence>
<evidence type="ECO:0000256" key="1">
    <source>
        <dbReference type="ARBA" id="ARBA00000900"/>
    </source>
</evidence>
<comment type="catalytic activity">
    <reaction evidence="1">
        <text>S-ubiquitinyl-[E2 ubiquitin-conjugating enzyme]-L-cysteine + [acceptor protein]-L-lysine = [E2 ubiquitin-conjugating enzyme]-L-cysteine + N(6)-ubiquitinyl-[acceptor protein]-L-lysine.</text>
        <dbReference type="EC" id="2.3.2.27"/>
    </reaction>
</comment>
<evidence type="ECO:0000256" key="7">
    <source>
        <dbReference type="ARBA" id="ARBA00022723"/>
    </source>
</evidence>
<feature type="compositionally biased region" description="Polar residues" evidence="15">
    <location>
        <begin position="216"/>
        <end position="227"/>
    </location>
</feature>
<evidence type="ECO:0000313" key="19">
    <source>
        <dbReference type="Proteomes" id="UP001058974"/>
    </source>
</evidence>
<dbReference type="EMBL" id="JAMSHJ010000003">
    <property type="protein sequence ID" value="KAI5424289.1"/>
    <property type="molecule type" value="Genomic_DNA"/>
</dbReference>
<comment type="caution">
    <text evidence="18">The sequence shown here is derived from an EMBL/GenBank/DDBJ whole genome shotgun (WGS) entry which is preliminary data.</text>
</comment>
<evidence type="ECO:0000256" key="6">
    <source>
        <dbReference type="ARBA" id="ARBA00022692"/>
    </source>
</evidence>
<protein>
    <recommendedName>
        <fullName evidence="4">RING-type E3 ubiquitin transferase</fullName>
        <ecNumber evidence="4">2.3.2.27</ecNumber>
    </recommendedName>
</protein>
<evidence type="ECO:0000256" key="13">
    <source>
        <dbReference type="ARBA" id="ARBA00024209"/>
    </source>
</evidence>
<feature type="domain" description="RING-type" evidence="17">
    <location>
        <begin position="158"/>
        <end position="200"/>
    </location>
</feature>
<evidence type="ECO:0000256" key="11">
    <source>
        <dbReference type="ARBA" id="ARBA00022989"/>
    </source>
</evidence>
<accession>A0A9D4XNH0</accession>
<evidence type="ECO:0000259" key="17">
    <source>
        <dbReference type="PROSITE" id="PS50089"/>
    </source>
</evidence>
<dbReference type="InterPro" id="IPR044600">
    <property type="entry name" value="ATL1/ATL16-like"/>
</dbReference>
<keyword evidence="5" id="KW-0808">Transferase</keyword>
<comment type="similarity">
    <text evidence="13">Belongs to the RING-type zinc finger family. ATL subfamily.</text>
</comment>
<dbReference type="GO" id="GO:0061630">
    <property type="term" value="F:ubiquitin protein ligase activity"/>
    <property type="evidence" value="ECO:0007669"/>
    <property type="project" value="UniProtKB-EC"/>
</dbReference>
<keyword evidence="9" id="KW-0833">Ubl conjugation pathway</keyword>
<keyword evidence="8 14" id="KW-0863">Zinc-finger</keyword>
<feature type="region of interest" description="Disordered" evidence="15">
    <location>
        <begin position="209"/>
        <end position="229"/>
    </location>
</feature>
<proteinExistence type="inferred from homology"/>
<evidence type="ECO:0000313" key="18">
    <source>
        <dbReference type="EMBL" id="KAI5424289.1"/>
    </source>
</evidence>
<feature type="non-terminal residue" evidence="18">
    <location>
        <position position="1"/>
    </location>
</feature>
<dbReference type="FunFam" id="3.30.40.10:FF:000187">
    <property type="entry name" value="E3 ubiquitin-protein ligase ATL6"/>
    <property type="match status" value="1"/>
</dbReference>
<keyword evidence="10" id="KW-0862">Zinc</keyword>
<dbReference type="Gene3D" id="3.30.40.10">
    <property type="entry name" value="Zinc/RING finger domain, C3HC4 (zinc finger)"/>
    <property type="match status" value="1"/>
</dbReference>
<dbReference type="PANTHER" id="PTHR46913:SF1">
    <property type="entry name" value="RING-H2 FINGER PROTEIN ATL16"/>
    <property type="match status" value="1"/>
</dbReference>
<evidence type="ECO:0000256" key="5">
    <source>
        <dbReference type="ARBA" id="ARBA00022679"/>
    </source>
</evidence>
<dbReference type="Gramene" id="Psat03G0047100-T1">
    <property type="protein sequence ID" value="KAI5424289.1"/>
    <property type="gene ID" value="KIW84_030471"/>
</dbReference>
<dbReference type="PROSITE" id="PS50089">
    <property type="entry name" value="ZF_RING_2"/>
    <property type="match status" value="1"/>
</dbReference>
<dbReference type="GO" id="GO:0016567">
    <property type="term" value="P:protein ubiquitination"/>
    <property type="evidence" value="ECO:0007669"/>
    <property type="project" value="InterPro"/>
</dbReference>
<keyword evidence="11 16" id="KW-1133">Transmembrane helix</keyword>
<keyword evidence="19" id="KW-1185">Reference proteome</keyword>
<dbReference type="EC" id="2.3.2.27" evidence="4"/>
<comment type="pathway">
    <text evidence="3">Protein modification; protein ubiquitination.</text>
</comment>
<evidence type="ECO:0000256" key="12">
    <source>
        <dbReference type="ARBA" id="ARBA00023136"/>
    </source>
</evidence>
<evidence type="ECO:0000256" key="2">
    <source>
        <dbReference type="ARBA" id="ARBA00004167"/>
    </source>
</evidence>
<dbReference type="InterPro" id="IPR013083">
    <property type="entry name" value="Znf_RING/FYVE/PHD"/>
</dbReference>
<dbReference type="InterPro" id="IPR001841">
    <property type="entry name" value="Znf_RING"/>
</dbReference>
<keyword evidence="12 16" id="KW-0472">Membrane</keyword>
<evidence type="ECO:0000256" key="3">
    <source>
        <dbReference type="ARBA" id="ARBA00004906"/>
    </source>
</evidence>
<evidence type="ECO:0000256" key="10">
    <source>
        <dbReference type="ARBA" id="ARBA00022833"/>
    </source>
</evidence>
<evidence type="ECO:0000256" key="15">
    <source>
        <dbReference type="SAM" id="MobiDB-lite"/>
    </source>
</evidence>
<dbReference type="Proteomes" id="UP001058974">
    <property type="component" value="Chromosome 3"/>
</dbReference>
<dbReference type="SMART" id="SM00184">
    <property type="entry name" value="RING"/>
    <property type="match status" value="1"/>
</dbReference>
<dbReference type="PANTHER" id="PTHR46913">
    <property type="entry name" value="RING-H2 FINGER PROTEIN ATL16"/>
    <property type="match status" value="1"/>
</dbReference>
<evidence type="ECO:0000256" key="4">
    <source>
        <dbReference type="ARBA" id="ARBA00012483"/>
    </source>
</evidence>
<feature type="region of interest" description="Disordered" evidence="15">
    <location>
        <begin position="369"/>
        <end position="404"/>
    </location>
</feature>
<organism evidence="18 19">
    <name type="scientific">Pisum sativum</name>
    <name type="common">Garden pea</name>
    <name type="synonym">Lathyrus oleraceus</name>
    <dbReference type="NCBI Taxonomy" id="3888"/>
    <lineage>
        <taxon>Eukaryota</taxon>
        <taxon>Viridiplantae</taxon>
        <taxon>Streptophyta</taxon>
        <taxon>Embryophyta</taxon>
        <taxon>Tracheophyta</taxon>
        <taxon>Spermatophyta</taxon>
        <taxon>Magnoliopsida</taxon>
        <taxon>eudicotyledons</taxon>
        <taxon>Gunneridae</taxon>
        <taxon>Pentapetalae</taxon>
        <taxon>rosids</taxon>
        <taxon>fabids</taxon>
        <taxon>Fabales</taxon>
        <taxon>Fabaceae</taxon>
        <taxon>Papilionoideae</taxon>
        <taxon>50 kb inversion clade</taxon>
        <taxon>NPAAA clade</taxon>
        <taxon>Hologalegina</taxon>
        <taxon>IRL clade</taxon>
        <taxon>Fabeae</taxon>
        <taxon>Lathyrus</taxon>
    </lineage>
</organism>
<evidence type="ECO:0000256" key="9">
    <source>
        <dbReference type="ARBA" id="ARBA00022786"/>
    </source>
</evidence>
<feature type="transmembrane region" description="Helical" evidence="16">
    <location>
        <begin position="39"/>
        <end position="61"/>
    </location>
</feature>